<organism evidence="4 5">
    <name type="scientific">Trichoderma ghanense</name>
    <dbReference type="NCBI Taxonomy" id="65468"/>
    <lineage>
        <taxon>Eukaryota</taxon>
        <taxon>Fungi</taxon>
        <taxon>Dikarya</taxon>
        <taxon>Ascomycota</taxon>
        <taxon>Pezizomycotina</taxon>
        <taxon>Sordariomycetes</taxon>
        <taxon>Hypocreomycetidae</taxon>
        <taxon>Hypocreales</taxon>
        <taxon>Hypocreaceae</taxon>
        <taxon>Trichoderma</taxon>
    </lineage>
</organism>
<protein>
    <submittedName>
        <fullName evidence="4">Transmembrane protein</fullName>
    </submittedName>
</protein>
<dbReference type="RefSeq" id="XP_073556512.1">
    <property type="nucleotide sequence ID" value="XM_073704948.1"/>
</dbReference>
<dbReference type="Pfam" id="PF04982">
    <property type="entry name" value="TM_HPP"/>
    <property type="match status" value="1"/>
</dbReference>
<evidence type="ECO:0000256" key="2">
    <source>
        <dbReference type="SAM" id="Phobius"/>
    </source>
</evidence>
<dbReference type="InterPro" id="IPR058581">
    <property type="entry name" value="TM_HPP"/>
</dbReference>
<feature type="domain" description="HPP transmembrane region" evidence="3">
    <location>
        <begin position="171"/>
        <end position="333"/>
    </location>
</feature>
<dbReference type="InterPro" id="IPR007065">
    <property type="entry name" value="HPP"/>
</dbReference>
<reference evidence="4 5" key="1">
    <citation type="submission" date="2018-01" db="EMBL/GenBank/DDBJ databases">
        <title>Genome characterization of the sugarcane-associated fungus Trichoderma ghanense CCMA-1212 and their application in lignocelulose bioconversion.</title>
        <authorList>
            <person name="Steindorff A.S."/>
            <person name="Mendes T.D."/>
            <person name="Vilela E.S.D."/>
            <person name="Rodrigues D.S."/>
            <person name="Formighieri E.F."/>
            <person name="Melo I.S."/>
            <person name="Favaro L.C.L."/>
        </authorList>
    </citation>
    <scope>NUCLEOTIDE SEQUENCE [LARGE SCALE GENOMIC DNA]</scope>
    <source>
        <strain evidence="4 5">CCMA-1212</strain>
    </source>
</reference>
<keyword evidence="2" id="KW-0472">Membrane</keyword>
<dbReference type="Proteomes" id="UP001642720">
    <property type="component" value="Unassembled WGS sequence"/>
</dbReference>
<accession>A0ABY2GXK5</accession>
<evidence type="ECO:0000259" key="3">
    <source>
        <dbReference type="Pfam" id="PF04982"/>
    </source>
</evidence>
<feature type="transmembrane region" description="Helical" evidence="2">
    <location>
        <begin position="177"/>
        <end position="194"/>
    </location>
</feature>
<feature type="transmembrane region" description="Helical" evidence="2">
    <location>
        <begin position="300"/>
        <end position="325"/>
    </location>
</feature>
<dbReference type="EMBL" id="PPTA01000011">
    <property type="protein sequence ID" value="TFB00311.1"/>
    <property type="molecule type" value="Genomic_DNA"/>
</dbReference>
<comment type="caution">
    <text evidence="4">The sequence shown here is derived from an EMBL/GenBank/DDBJ whole genome shotgun (WGS) entry which is preliminary data.</text>
</comment>
<dbReference type="GeneID" id="300579398"/>
<feature type="transmembrane region" description="Helical" evidence="2">
    <location>
        <begin position="91"/>
        <end position="116"/>
    </location>
</feature>
<proteinExistence type="predicted"/>
<feature type="non-terminal residue" evidence="4">
    <location>
        <position position="1"/>
    </location>
</feature>
<name>A0ABY2GXK5_9HYPO</name>
<evidence type="ECO:0000313" key="5">
    <source>
        <dbReference type="Proteomes" id="UP001642720"/>
    </source>
</evidence>
<feature type="transmembrane region" description="Helical" evidence="2">
    <location>
        <begin position="261"/>
        <end position="280"/>
    </location>
</feature>
<keyword evidence="2 4" id="KW-0812">Transmembrane</keyword>
<feature type="region of interest" description="Disordered" evidence="1">
    <location>
        <begin position="359"/>
        <end position="401"/>
    </location>
</feature>
<feature type="compositionally biased region" description="Basic and acidic residues" evidence="1">
    <location>
        <begin position="359"/>
        <end position="379"/>
    </location>
</feature>
<keyword evidence="2" id="KW-1133">Transmembrane helix</keyword>
<keyword evidence="5" id="KW-1185">Reference proteome</keyword>
<dbReference type="PANTHER" id="PTHR33741:SF5">
    <property type="entry name" value="TRANSMEMBRANE PROTEIN DDB_G0269096-RELATED"/>
    <property type="match status" value="1"/>
</dbReference>
<sequence>LPLSGCSPEGNRKPAFLASFTSGFCQSCRFSPYSPRTEYLSPLPVSLRTASPAQSRGTRRVLAASTPVRARPLCFSPSLDAARQISAAQHLLCLFFSLPFLSFLSLCHCLGFFSYFSSHLPTAANMPARHHSWNFNIDRFLNPFIPPPPWNHIPYPIAYWFGYRKAKPQSTGNLMPVFWAFIGVFGAIAMIEAVGKHVASFPPHHVPLIVGSFGAAAVLEFYVIESPLAQPRNAIGGQVISAIVGCAVGKLFLLSDNFEDIKWLGGALACASATALMALTKTVHPPAGATALLAVVDPTLIQVGWFLIPVMLLGCSLMLGAALVINNIERQFPVYWWAPEDLRQPNSMFRRRSSKKKAVEAKAEEAKPTDVSSEDRYVSDVEATAAAAKNEEEDEEEKEDRVYAADIIIKPGRVIVPEHIYLTQEEQQYLEMISKRL</sequence>
<gene>
    <name evidence="4" type="ORF">CCMA1212_007786</name>
</gene>
<feature type="transmembrane region" description="Helical" evidence="2">
    <location>
        <begin position="235"/>
        <end position="254"/>
    </location>
</feature>
<evidence type="ECO:0000313" key="4">
    <source>
        <dbReference type="EMBL" id="TFB00311.1"/>
    </source>
</evidence>
<feature type="transmembrane region" description="Helical" evidence="2">
    <location>
        <begin position="206"/>
        <end position="223"/>
    </location>
</feature>
<dbReference type="PANTHER" id="PTHR33741">
    <property type="entry name" value="TRANSMEMBRANE PROTEIN DDB_G0269096-RELATED"/>
    <property type="match status" value="1"/>
</dbReference>
<evidence type="ECO:0000256" key="1">
    <source>
        <dbReference type="SAM" id="MobiDB-lite"/>
    </source>
</evidence>